<sequence>MVEKALLHRGIAIIQDRFDATSLKELERFCQEYHLLILTYADIVYNDFAPYHAIGNILVANDKHHRKCNFCRADIWNTWFHCAICFVDHSSKIQGHDFCVDCVAINRGCSYSQQFTPMCHRPIIECLRDLTHFANVYNHSPRLEQLASFAKVPRYSIGE</sequence>
<organism evidence="1 2">
    <name type="scientific">Entomophthora muscae</name>
    <dbReference type="NCBI Taxonomy" id="34485"/>
    <lineage>
        <taxon>Eukaryota</taxon>
        <taxon>Fungi</taxon>
        <taxon>Fungi incertae sedis</taxon>
        <taxon>Zoopagomycota</taxon>
        <taxon>Entomophthoromycotina</taxon>
        <taxon>Entomophthoromycetes</taxon>
        <taxon>Entomophthorales</taxon>
        <taxon>Entomophthoraceae</taxon>
        <taxon>Entomophthora</taxon>
    </lineage>
</organism>
<evidence type="ECO:0000313" key="1">
    <source>
        <dbReference type="EMBL" id="KAJ9087678.1"/>
    </source>
</evidence>
<evidence type="ECO:0000313" key="2">
    <source>
        <dbReference type="Proteomes" id="UP001165960"/>
    </source>
</evidence>
<dbReference type="Proteomes" id="UP001165960">
    <property type="component" value="Unassembled WGS sequence"/>
</dbReference>
<dbReference type="EMBL" id="QTSX02000215">
    <property type="protein sequence ID" value="KAJ9087678.1"/>
    <property type="molecule type" value="Genomic_DNA"/>
</dbReference>
<reference evidence="1" key="1">
    <citation type="submission" date="2022-04" db="EMBL/GenBank/DDBJ databases">
        <title>Genome of the entomopathogenic fungus Entomophthora muscae.</title>
        <authorList>
            <person name="Elya C."/>
            <person name="Lovett B.R."/>
            <person name="Lee E."/>
            <person name="Macias A.M."/>
            <person name="Hajek A.E."/>
            <person name="De Bivort B.L."/>
            <person name="Kasson M.T."/>
            <person name="De Fine Licht H.H."/>
            <person name="Stajich J.E."/>
        </authorList>
    </citation>
    <scope>NUCLEOTIDE SEQUENCE</scope>
    <source>
        <strain evidence="1">Berkeley</strain>
    </source>
</reference>
<protein>
    <submittedName>
        <fullName evidence="1">Uncharacterized protein</fullName>
    </submittedName>
</protein>
<comment type="caution">
    <text evidence="1">The sequence shown here is derived from an EMBL/GenBank/DDBJ whole genome shotgun (WGS) entry which is preliminary data.</text>
</comment>
<keyword evidence="2" id="KW-1185">Reference proteome</keyword>
<gene>
    <name evidence="1" type="ORF">DSO57_1030775</name>
</gene>
<name>A0ACC2ULF9_9FUNG</name>
<proteinExistence type="predicted"/>
<accession>A0ACC2ULF9</accession>